<evidence type="ECO:0000313" key="1">
    <source>
        <dbReference type="EMBL" id="KAK4603790.1"/>
    </source>
</evidence>
<dbReference type="AlphaFoldDB" id="A0AAN7JA65"/>
<name>A0AAN7JA65_QUERU</name>
<dbReference type="EMBL" id="JAXUIC010000002">
    <property type="protein sequence ID" value="KAK4603790.1"/>
    <property type="molecule type" value="Genomic_DNA"/>
</dbReference>
<evidence type="ECO:0008006" key="3">
    <source>
        <dbReference type="Google" id="ProtNLM"/>
    </source>
</evidence>
<keyword evidence="2" id="KW-1185">Reference proteome</keyword>
<dbReference type="Proteomes" id="UP001324115">
    <property type="component" value="Unassembled WGS sequence"/>
</dbReference>
<organism evidence="1 2">
    <name type="scientific">Quercus rubra</name>
    <name type="common">Northern red oak</name>
    <name type="synonym">Quercus borealis</name>
    <dbReference type="NCBI Taxonomy" id="3512"/>
    <lineage>
        <taxon>Eukaryota</taxon>
        <taxon>Viridiplantae</taxon>
        <taxon>Streptophyta</taxon>
        <taxon>Embryophyta</taxon>
        <taxon>Tracheophyta</taxon>
        <taxon>Spermatophyta</taxon>
        <taxon>Magnoliopsida</taxon>
        <taxon>eudicotyledons</taxon>
        <taxon>Gunneridae</taxon>
        <taxon>Pentapetalae</taxon>
        <taxon>rosids</taxon>
        <taxon>fabids</taxon>
        <taxon>Fagales</taxon>
        <taxon>Fagaceae</taxon>
        <taxon>Quercus</taxon>
    </lineage>
</organism>
<accession>A0AAN7JA65</accession>
<proteinExistence type="predicted"/>
<protein>
    <recommendedName>
        <fullName evidence="3">RNase H type-1 domain-containing protein</fullName>
    </recommendedName>
</protein>
<sequence length="148" mass="16553">MAEFLNINQHPQLNRPQPRALWHPPPTTLVKVNFDGRIFSGVNYSGVIVVVHDSDGSVITSFSQLISQAYTSNEIETMLSYYGSLLDDVHRCSCFFNQLCYSHVKREGNKVANSLAKYAAHISDLVVWMEDVPSQCFPVIQADLAGFS</sequence>
<gene>
    <name evidence="1" type="ORF">RGQ29_012340</name>
</gene>
<dbReference type="PANTHER" id="PTHR47074:SF48">
    <property type="entry name" value="POLYNUCLEOTIDYL TRANSFERASE, RIBONUCLEASE H-LIKE SUPERFAMILY PROTEIN"/>
    <property type="match status" value="1"/>
</dbReference>
<dbReference type="InterPro" id="IPR052929">
    <property type="entry name" value="RNase_H-like_EbsB-rel"/>
</dbReference>
<dbReference type="PANTHER" id="PTHR47074">
    <property type="entry name" value="BNAC02G40300D PROTEIN"/>
    <property type="match status" value="1"/>
</dbReference>
<evidence type="ECO:0000313" key="2">
    <source>
        <dbReference type="Proteomes" id="UP001324115"/>
    </source>
</evidence>
<comment type="caution">
    <text evidence="1">The sequence shown here is derived from an EMBL/GenBank/DDBJ whole genome shotgun (WGS) entry which is preliminary data.</text>
</comment>
<reference evidence="1 2" key="1">
    <citation type="journal article" date="2023" name="G3 (Bethesda)">
        <title>A haplotype-resolved chromosome-scale genome for Quercus rubra L. provides insights into the genetics of adaptive traits for red oak species.</title>
        <authorList>
            <person name="Kapoor B."/>
            <person name="Jenkins J."/>
            <person name="Schmutz J."/>
            <person name="Zhebentyayeva T."/>
            <person name="Kuelheim C."/>
            <person name="Coggeshall M."/>
            <person name="Heim C."/>
            <person name="Lasky J.R."/>
            <person name="Leites L."/>
            <person name="Islam-Faridi N."/>
            <person name="Romero-Severson J."/>
            <person name="DeLeo V.L."/>
            <person name="Lucas S.M."/>
            <person name="Lazic D."/>
            <person name="Gailing O."/>
            <person name="Carlson J."/>
            <person name="Staton M."/>
        </authorList>
    </citation>
    <scope>NUCLEOTIDE SEQUENCE [LARGE SCALE GENOMIC DNA]</scope>
    <source>
        <strain evidence="1">Pseudo-F2</strain>
    </source>
</reference>